<dbReference type="GO" id="GO:0006511">
    <property type="term" value="P:ubiquitin-dependent protein catabolic process"/>
    <property type="evidence" value="ECO:0007669"/>
    <property type="project" value="TreeGrafter"/>
</dbReference>
<feature type="compositionally biased region" description="Acidic residues" evidence="1">
    <location>
        <begin position="94"/>
        <end position="109"/>
    </location>
</feature>
<sequence length="519" mass="60037">MSASDYNENGLPVSDDIIDRILLFSPTFSSLQATILTCKQFYRVFQVHPKSVVRAVAYNITGPALPQALECIRHPDIQKLPHEFSSRAYWGESDEDLEDDDLKDEDSDENSGKEDKKEPNTQLKQINARTGDIDIDIGDLSLAPITALETREILANSRVVARLEDLFSFRYLDRSASTSQLSWSESQAFCVAMYHLMLYSSIFHPGTWNISSDSENDENADVGEHREKFEKRKKHLSRLSTPELLQLHSVAEFLKEILLWCVRTSGYPSEICDLALAAGPVRILKCFDNHDNSPLQPLEDMLDYFEEELELHPRLAGLLSGPHLKNLEARNVKPPPSDFTHWLSISLRVTERNSQCDRCQKSFGFNTFSRSTFTELSNGEHLRIHTTSLSYYDSKNISRCLKNRLRFNYAESECFSHEAQKFGASLLLQIWNDLWNLRTVIQLPKDQQNLPDWTEDDYLCEDCFRSFLFENLWLWWRHVKSSGSEPLKDNCWYGYNCRTQTHNITHAEKLNHLCEQTRF</sequence>
<dbReference type="GO" id="GO:0016567">
    <property type="term" value="P:protein ubiquitination"/>
    <property type="evidence" value="ECO:0007669"/>
    <property type="project" value="TreeGrafter"/>
</dbReference>
<evidence type="ECO:0000256" key="1">
    <source>
        <dbReference type="SAM" id="MobiDB-lite"/>
    </source>
</evidence>
<reference evidence="2" key="1">
    <citation type="submission" date="2022-08" db="EMBL/GenBank/DDBJ databases">
        <authorList>
            <consortium name="DOE Joint Genome Institute"/>
            <person name="Min B."/>
            <person name="Riley R."/>
            <person name="Sierra-Patev S."/>
            <person name="Naranjo-Ortiz M."/>
            <person name="Looney B."/>
            <person name="Konkel Z."/>
            <person name="Slot J.C."/>
            <person name="Sakamoto Y."/>
            <person name="Steenwyk J.L."/>
            <person name="Rokas A."/>
            <person name="Carro J."/>
            <person name="Camarero S."/>
            <person name="Ferreira P."/>
            <person name="Molpeceres G."/>
            <person name="Ruiz-Duenas F.J."/>
            <person name="Serrano A."/>
            <person name="Henrissat B."/>
            <person name="Drula E."/>
            <person name="Hughes K.W."/>
            <person name="Mata J.L."/>
            <person name="Ishikawa N.K."/>
            <person name="Vargas-Isla R."/>
            <person name="Ushijima S."/>
            <person name="Smith C.A."/>
            <person name="Ahrendt S."/>
            <person name="Andreopoulos W."/>
            <person name="He G."/>
            <person name="Labutti K."/>
            <person name="Lipzen A."/>
            <person name="Ng V."/>
            <person name="Sandor L."/>
            <person name="Barry K."/>
            <person name="Martinez A.T."/>
            <person name="Xiao Y."/>
            <person name="Gibbons J.G."/>
            <person name="Terashima K."/>
            <person name="Hibbett D.S."/>
            <person name="Grigoriev I.V."/>
        </authorList>
    </citation>
    <scope>NUCLEOTIDE SEQUENCE</scope>
    <source>
        <strain evidence="2">TFB10291</strain>
    </source>
</reference>
<name>A0AA38NCC4_9AGAR</name>
<dbReference type="GO" id="GO:0004842">
    <property type="term" value="F:ubiquitin-protein transferase activity"/>
    <property type="evidence" value="ECO:0007669"/>
    <property type="project" value="TreeGrafter"/>
</dbReference>
<proteinExistence type="predicted"/>
<gene>
    <name evidence="2" type="ORF">GGU10DRAFT_389010</name>
</gene>
<dbReference type="Proteomes" id="UP001163798">
    <property type="component" value="Unassembled WGS sequence"/>
</dbReference>
<dbReference type="PANTHER" id="PTHR16079">
    <property type="entry name" value="UBIQUITIN LIGASE PROTEIN CHFR"/>
    <property type="match status" value="1"/>
</dbReference>
<evidence type="ECO:0008006" key="4">
    <source>
        <dbReference type="Google" id="ProtNLM"/>
    </source>
</evidence>
<feature type="non-terminal residue" evidence="2">
    <location>
        <position position="1"/>
    </location>
</feature>
<dbReference type="AlphaFoldDB" id="A0AA38NCC4"/>
<dbReference type="GO" id="GO:0005634">
    <property type="term" value="C:nucleus"/>
    <property type="evidence" value="ECO:0007669"/>
    <property type="project" value="TreeGrafter"/>
</dbReference>
<comment type="caution">
    <text evidence="2">The sequence shown here is derived from an EMBL/GenBank/DDBJ whole genome shotgun (WGS) entry which is preliminary data.</text>
</comment>
<feature type="region of interest" description="Disordered" evidence="1">
    <location>
        <begin position="94"/>
        <end position="124"/>
    </location>
</feature>
<evidence type="ECO:0000313" key="3">
    <source>
        <dbReference type="Proteomes" id="UP001163798"/>
    </source>
</evidence>
<evidence type="ECO:0000313" key="2">
    <source>
        <dbReference type="EMBL" id="KAJ3783556.1"/>
    </source>
</evidence>
<organism evidence="2 3">
    <name type="scientific">Lentinula aff. detonsa</name>
    <dbReference type="NCBI Taxonomy" id="2804958"/>
    <lineage>
        <taxon>Eukaryota</taxon>
        <taxon>Fungi</taxon>
        <taxon>Dikarya</taxon>
        <taxon>Basidiomycota</taxon>
        <taxon>Agaricomycotina</taxon>
        <taxon>Agaricomycetes</taxon>
        <taxon>Agaricomycetidae</taxon>
        <taxon>Agaricales</taxon>
        <taxon>Marasmiineae</taxon>
        <taxon>Omphalotaceae</taxon>
        <taxon>Lentinula</taxon>
    </lineage>
</organism>
<dbReference type="PANTHER" id="PTHR16079:SF4">
    <property type="entry name" value="E3 UBIQUITIN-PROTEIN LIGASE CHFR"/>
    <property type="match status" value="1"/>
</dbReference>
<accession>A0AA38NCC4</accession>
<dbReference type="InterPro" id="IPR052256">
    <property type="entry name" value="E3_ubiquitin-ligase_CHFR"/>
</dbReference>
<feature type="compositionally biased region" description="Basic and acidic residues" evidence="1">
    <location>
        <begin position="110"/>
        <end position="119"/>
    </location>
</feature>
<keyword evidence="3" id="KW-1185">Reference proteome</keyword>
<protein>
    <recommendedName>
        <fullName evidence="4">Aprataxin and PNK-like factor PBZ domain-containing protein</fullName>
    </recommendedName>
</protein>
<dbReference type="EMBL" id="MU793414">
    <property type="protein sequence ID" value="KAJ3783556.1"/>
    <property type="molecule type" value="Genomic_DNA"/>
</dbReference>